<dbReference type="EMBL" id="CP096020">
    <property type="protein sequence ID" value="UPM44217.1"/>
    <property type="molecule type" value="Genomic_DNA"/>
</dbReference>
<dbReference type="InterPro" id="IPR033904">
    <property type="entry name" value="Trans_IPPS_HH"/>
</dbReference>
<dbReference type="Gene3D" id="1.10.600.10">
    <property type="entry name" value="Farnesyl Diphosphate Synthase"/>
    <property type="match status" value="1"/>
</dbReference>
<dbReference type="CDD" id="cd00683">
    <property type="entry name" value="Trans_IPPS_HH"/>
    <property type="match status" value="1"/>
</dbReference>
<reference evidence="4" key="1">
    <citation type="submission" date="2022-04" db="EMBL/GenBank/DDBJ databases">
        <title>Halocatena sp. nov., isolated from a salt lake.</title>
        <authorList>
            <person name="Cui H.-L."/>
        </authorList>
    </citation>
    <scope>NUCLEOTIDE SEQUENCE</scope>
    <source>
        <strain evidence="4">AD-1</strain>
        <plasmid evidence="4">unnamed1</plasmid>
    </source>
</reference>
<keyword evidence="2" id="KW-0808">Transferase</keyword>
<geneLocation type="plasmid" evidence="4 5">
    <name>unnamed1</name>
</geneLocation>
<dbReference type="SUPFAM" id="SSF48576">
    <property type="entry name" value="Terpenoid synthases"/>
    <property type="match status" value="1"/>
</dbReference>
<dbReference type="SFLD" id="SFLDS00005">
    <property type="entry name" value="Isoprenoid_Synthase_Type_I"/>
    <property type="match status" value="1"/>
</dbReference>
<dbReference type="GO" id="GO:0051996">
    <property type="term" value="F:squalene synthase [NAD(P)H] activity"/>
    <property type="evidence" value="ECO:0007669"/>
    <property type="project" value="InterPro"/>
</dbReference>
<sequence>MVDTTQVRESKTIQQQTGTTFHLATRLLPRRVRHATYVLYAFFRISDEIVDDPGDLSPTHQRTQLEHLRAAALGKRESDNPVVAAFADLRREHDIATADVNTFIDAMATDITKRRYDTYAELEAYMDGSAAAVGRMMTSVMLPGDPSQALPHATALGEAFQLTNFLRDVREDVLEYGRIYLPRSTLQAHDVTAEQIERLEFTDGFAAAVQSELERTEALYRRGVDGIAHLPNETQFAVLLAAVLYADHHRLIREQGYDVLSNQPTLSITRRVELLVRTWWHWRRTNDPRSTFETVSSLVTNEGGYNGEREAGSNGGVREEWTVLAKRFVGSVQSRISLICLEMIRWIT</sequence>
<dbReference type="Pfam" id="PF00494">
    <property type="entry name" value="SQS_PSY"/>
    <property type="match status" value="1"/>
</dbReference>
<dbReference type="GO" id="GO:0004311">
    <property type="term" value="F:geranylgeranyl diphosphate synthase activity"/>
    <property type="evidence" value="ECO:0007669"/>
    <property type="project" value="InterPro"/>
</dbReference>
<organism evidence="4 5">
    <name type="scientific">Halocatena salina</name>
    <dbReference type="NCBI Taxonomy" id="2934340"/>
    <lineage>
        <taxon>Archaea</taxon>
        <taxon>Methanobacteriati</taxon>
        <taxon>Methanobacteriota</taxon>
        <taxon>Stenosarchaea group</taxon>
        <taxon>Halobacteria</taxon>
        <taxon>Halobacteriales</taxon>
        <taxon>Natronomonadaceae</taxon>
        <taxon>Halocatena</taxon>
    </lineage>
</organism>
<proteinExistence type="predicted"/>
<dbReference type="PROSITE" id="PS01045">
    <property type="entry name" value="SQUALEN_PHYTOEN_SYN_2"/>
    <property type="match status" value="1"/>
</dbReference>
<dbReference type="AlphaFoldDB" id="A0A8U0A8H1"/>
<dbReference type="InterPro" id="IPR008949">
    <property type="entry name" value="Isoprenoid_synthase_dom_sf"/>
</dbReference>
<dbReference type="InterPro" id="IPR019845">
    <property type="entry name" value="Squalene/phytoene_synthase_CS"/>
</dbReference>
<dbReference type="FunFam" id="1.10.600.10:FF:000020">
    <property type="entry name" value="Phytoene synthase"/>
    <property type="match status" value="1"/>
</dbReference>
<dbReference type="InterPro" id="IPR044843">
    <property type="entry name" value="Trans_IPPS_bact-type"/>
</dbReference>
<evidence type="ECO:0000256" key="2">
    <source>
        <dbReference type="ARBA" id="ARBA00022679"/>
    </source>
</evidence>
<keyword evidence="3" id="KW-0125">Carotenoid biosynthesis</keyword>
<dbReference type="InterPro" id="IPR002060">
    <property type="entry name" value="Squ/phyt_synthse"/>
</dbReference>
<dbReference type="GO" id="GO:0016117">
    <property type="term" value="P:carotenoid biosynthetic process"/>
    <property type="evidence" value="ECO:0007669"/>
    <property type="project" value="UniProtKB-KW"/>
</dbReference>
<evidence type="ECO:0000313" key="4">
    <source>
        <dbReference type="EMBL" id="UPM44217.1"/>
    </source>
</evidence>
<dbReference type="PROSITE" id="PS01044">
    <property type="entry name" value="SQUALEN_PHYTOEN_SYN_1"/>
    <property type="match status" value="1"/>
</dbReference>
<dbReference type="Proteomes" id="UP000831768">
    <property type="component" value="Plasmid unnamed1"/>
</dbReference>
<evidence type="ECO:0000313" key="5">
    <source>
        <dbReference type="Proteomes" id="UP000831768"/>
    </source>
</evidence>
<keyword evidence="5" id="KW-1185">Reference proteome</keyword>
<dbReference type="PANTHER" id="PTHR31480">
    <property type="entry name" value="BIFUNCTIONAL LYCOPENE CYCLASE/PHYTOENE SYNTHASE"/>
    <property type="match status" value="1"/>
</dbReference>
<evidence type="ECO:0000256" key="1">
    <source>
        <dbReference type="ARBA" id="ARBA00004684"/>
    </source>
</evidence>
<dbReference type="SFLD" id="SFLDG01212">
    <property type="entry name" value="Phytoene_synthase_like"/>
    <property type="match status" value="1"/>
</dbReference>
<dbReference type="KEGG" id="haad:MW046_14475"/>
<name>A0A8U0A8H1_9EURY</name>
<dbReference type="RefSeq" id="WP_247994871.1">
    <property type="nucleotide sequence ID" value="NZ_CP096020.1"/>
</dbReference>
<gene>
    <name evidence="4" type="ORF">MW046_14475</name>
</gene>
<keyword evidence="4" id="KW-0614">Plasmid</keyword>
<protein>
    <submittedName>
        <fullName evidence="4">Phytoene/squalene synthase family protein</fullName>
    </submittedName>
</protein>
<comment type="pathway">
    <text evidence="1">Carotenoid biosynthesis; phytoene biosynthesis.</text>
</comment>
<evidence type="ECO:0000256" key="3">
    <source>
        <dbReference type="ARBA" id="ARBA00022746"/>
    </source>
</evidence>
<dbReference type="SFLD" id="SFLDG01018">
    <property type="entry name" value="Squalene/Phytoene_Synthase_Lik"/>
    <property type="match status" value="1"/>
</dbReference>
<accession>A0A8U0A8H1</accession>
<dbReference type="GeneID" id="71929276"/>